<organism evidence="4 5">
    <name type="scientific">Gossypium anomalum</name>
    <dbReference type="NCBI Taxonomy" id="47600"/>
    <lineage>
        <taxon>Eukaryota</taxon>
        <taxon>Viridiplantae</taxon>
        <taxon>Streptophyta</taxon>
        <taxon>Embryophyta</taxon>
        <taxon>Tracheophyta</taxon>
        <taxon>Spermatophyta</taxon>
        <taxon>Magnoliopsida</taxon>
        <taxon>eudicotyledons</taxon>
        <taxon>Gunneridae</taxon>
        <taxon>Pentapetalae</taxon>
        <taxon>rosids</taxon>
        <taxon>malvids</taxon>
        <taxon>Malvales</taxon>
        <taxon>Malvaceae</taxon>
        <taxon>Malvoideae</taxon>
        <taxon>Gossypium</taxon>
    </lineage>
</organism>
<dbReference type="GO" id="GO:0000151">
    <property type="term" value="C:ubiquitin ligase complex"/>
    <property type="evidence" value="ECO:0007669"/>
    <property type="project" value="TreeGrafter"/>
</dbReference>
<reference evidence="4 5" key="1">
    <citation type="journal article" date="2021" name="bioRxiv">
        <title>The Gossypium anomalum genome as a resource for cotton improvement and evolutionary analysis of hybrid incompatibility.</title>
        <authorList>
            <person name="Grover C.E."/>
            <person name="Yuan D."/>
            <person name="Arick M.A."/>
            <person name="Miller E.R."/>
            <person name="Hu G."/>
            <person name="Peterson D.G."/>
            <person name="Wendel J.F."/>
            <person name="Udall J.A."/>
        </authorList>
    </citation>
    <scope>NUCLEOTIDE SEQUENCE [LARGE SCALE GENOMIC DNA]</scope>
    <source>
        <strain evidence="4">JFW-Udall</strain>
        <tissue evidence="4">Leaf</tissue>
    </source>
</reference>
<dbReference type="PANTHER" id="PTHR12281">
    <property type="entry name" value="RP42 RELATED"/>
    <property type="match status" value="1"/>
</dbReference>
<dbReference type="GO" id="GO:0097602">
    <property type="term" value="F:cullin family protein binding"/>
    <property type="evidence" value="ECO:0007669"/>
    <property type="project" value="TreeGrafter"/>
</dbReference>
<evidence type="ECO:0000256" key="1">
    <source>
        <dbReference type="RuleBase" id="RU410713"/>
    </source>
</evidence>
<feature type="compositionally biased region" description="Low complexity" evidence="2">
    <location>
        <begin position="11"/>
        <end position="25"/>
    </location>
</feature>
<feature type="domain" description="DCUN1" evidence="3">
    <location>
        <begin position="33"/>
        <end position="256"/>
    </location>
</feature>
<feature type="region of interest" description="Disordered" evidence="2">
    <location>
        <begin position="1"/>
        <end position="25"/>
    </location>
</feature>
<dbReference type="EMBL" id="JAHUZN010000005">
    <property type="protein sequence ID" value="KAG8495368.1"/>
    <property type="molecule type" value="Genomic_DNA"/>
</dbReference>
<evidence type="ECO:0000313" key="4">
    <source>
        <dbReference type="EMBL" id="KAG8495368.1"/>
    </source>
</evidence>
<dbReference type="GO" id="GO:0045116">
    <property type="term" value="P:protein neddylation"/>
    <property type="evidence" value="ECO:0007669"/>
    <property type="project" value="TreeGrafter"/>
</dbReference>
<proteinExistence type="predicted"/>
<dbReference type="Proteomes" id="UP000701853">
    <property type="component" value="Chromosome 5"/>
</dbReference>
<comment type="function">
    <text evidence="1">Neddylation of cullins play an essential role in the regulation of SCF-type complexes activity.</text>
</comment>
<dbReference type="GO" id="GO:0032182">
    <property type="term" value="F:ubiquitin-like protein binding"/>
    <property type="evidence" value="ECO:0007669"/>
    <property type="project" value="TreeGrafter"/>
</dbReference>
<dbReference type="InterPro" id="IPR042460">
    <property type="entry name" value="DCN1-like_PONY"/>
</dbReference>
<feature type="compositionally biased region" description="Basic residues" evidence="2">
    <location>
        <begin position="1"/>
        <end position="10"/>
    </location>
</feature>
<dbReference type="Pfam" id="PF03556">
    <property type="entry name" value="Cullin_binding"/>
    <property type="match status" value="1"/>
</dbReference>
<dbReference type="PROSITE" id="PS51229">
    <property type="entry name" value="DCUN1"/>
    <property type="match status" value="1"/>
</dbReference>
<evidence type="ECO:0000313" key="5">
    <source>
        <dbReference type="Proteomes" id="UP000701853"/>
    </source>
</evidence>
<dbReference type="GO" id="GO:0031624">
    <property type="term" value="F:ubiquitin conjugating enzyme binding"/>
    <property type="evidence" value="ECO:0007669"/>
    <property type="project" value="TreeGrafter"/>
</dbReference>
<dbReference type="Gene3D" id="1.10.238.200">
    <property type="entry name" value="Cullin, PONY binding domain"/>
    <property type="match status" value="1"/>
</dbReference>
<accession>A0A8J6D8T9</accession>
<protein>
    <recommendedName>
        <fullName evidence="1">Defective in cullin neddylation protein</fullName>
    </recommendedName>
</protein>
<dbReference type="InterPro" id="IPR011992">
    <property type="entry name" value="EF-hand-dom_pair"/>
</dbReference>
<comment type="caution">
    <text evidence="4">The sequence shown here is derived from an EMBL/GenBank/DDBJ whole genome shotgun (WGS) entry which is preliminary data.</text>
</comment>
<evidence type="ECO:0000259" key="3">
    <source>
        <dbReference type="PROSITE" id="PS51229"/>
    </source>
</evidence>
<gene>
    <name evidence="4" type="ORF">CXB51_013061</name>
</gene>
<dbReference type="OrthoDB" id="286637at2759"/>
<sequence>MPPRASKRKSAPPNSSSVTSSDGRSVSSKAKIKGLEKIDRLFNTYANSSLGMIDPEGIEALCSDLGVDYTDVRILMLAWKLKAEKQGYFTQDEWQTGLKALGVDSLSKLKKALSDLEKEVEKPSNYEDFYTYAFRYCLTEEKQKSVDIESICELLNLVLGVQFRPQIDSLIEYLKVQNDYKVINSDQWINFLRFCKEVNLLEMYKFANFNFPFAAITQYHKIFFPSALEISFPDLENYDATQAWPLILDNYIADFIRTRPCGKPNHILKRPRKLQSSFTKNPRS</sequence>
<evidence type="ECO:0000256" key="2">
    <source>
        <dbReference type="SAM" id="MobiDB-lite"/>
    </source>
</evidence>
<dbReference type="SUPFAM" id="SSF47473">
    <property type="entry name" value="EF-hand"/>
    <property type="match status" value="1"/>
</dbReference>
<dbReference type="InterPro" id="IPR005176">
    <property type="entry name" value="PONY_dom"/>
</dbReference>
<keyword evidence="5" id="KW-1185">Reference proteome</keyword>
<dbReference type="InterPro" id="IPR014764">
    <property type="entry name" value="DCN-prot"/>
</dbReference>
<dbReference type="PANTHER" id="PTHR12281:SF20">
    <property type="entry name" value="DEFECTIVE IN CULLIN NEDDYLATION PROTEIN"/>
    <property type="match status" value="1"/>
</dbReference>
<dbReference type="AlphaFoldDB" id="A0A8J6D8T9"/>
<dbReference type="Gene3D" id="1.10.238.10">
    <property type="entry name" value="EF-hand"/>
    <property type="match status" value="1"/>
</dbReference>
<name>A0A8J6D8T9_9ROSI</name>